<dbReference type="Pfam" id="PF25238">
    <property type="entry name" value="OGFOD2-like"/>
    <property type="match status" value="1"/>
</dbReference>
<evidence type="ECO:0000256" key="2">
    <source>
        <dbReference type="ARBA" id="ARBA00022723"/>
    </source>
</evidence>
<organism evidence="8 9">
    <name type="scientific">Candidatus Scalindua japonica</name>
    <dbReference type="NCBI Taxonomy" id="1284222"/>
    <lineage>
        <taxon>Bacteria</taxon>
        <taxon>Pseudomonadati</taxon>
        <taxon>Planctomycetota</taxon>
        <taxon>Candidatus Brocadiia</taxon>
        <taxon>Candidatus Brocadiales</taxon>
        <taxon>Candidatus Scalinduaceae</taxon>
        <taxon>Candidatus Scalindua</taxon>
    </lineage>
</organism>
<evidence type="ECO:0000256" key="4">
    <source>
        <dbReference type="ARBA" id="ARBA00022964"/>
    </source>
</evidence>
<evidence type="ECO:0000256" key="1">
    <source>
        <dbReference type="ARBA" id="ARBA00001961"/>
    </source>
</evidence>
<evidence type="ECO:0000256" key="3">
    <source>
        <dbReference type="ARBA" id="ARBA00022896"/>
    </source>
</evidence>
<evidence type="ECO:0000256" key="6">
    <source>
        <dbReference type="ARBA" id="ARBA00023004"/>
    </source>
</evidence>
<keyword evidence="6" id="KW-0408">Iron</keyword>
<keyword evidence="4" id="KW-0223">Dioxygenase</keyword>
<accession>A0A286U1G3</accession>
<name>A0A286U1G3_9BACT</name>
<protein>
    <submittedName>
        <fullName evidence="8">Permease of the major facilitator superfamily</fullName>
    </submittedName>
</protein>
<gene>
    <name evidence="8" type="ORF">SCALIN_C28_0190</name>
</gene>
<comment type="cofactor">
    <cofactor evidence="1">
        <name>L-ascorbate</name>
        <dbReference type="ChEBI" id="CHEBI:38290"/>
    </cofactor>
</comment>
<dbReference type="AlphaFoldDB" id="A0A286U1G3"/>
<evidence type="ECO:0000259" key="7">
    <source>
        <dbReference type="PROSITE" id="PS51471"/>
    </source>
</evidence>
<evidence type="ECO:0000313" key="9">
    <source>
        <dbReference type="Proteomes" id="UP000218542"/>
    </source>
</evidence>
<dbReference type="GO" id="GO:0051213">
    <property type="term" value="F:dioxygenase activity"/>
    <property type="evidence" value="ECO:0007669"/>
    <property type="project" value="UniProtKB-KW"/>
</dbReference>
<sequence length="268" mass="31187">MTKEFDAYCEMQQEYRSFVKLNYTPLYTHLYTLNTDIFVPSFLQAIELNTREALQQILHEEYPGIYSFDVLKAEFCSQLIEEIMWFEAWCKKQQVTINRPNSMNNYGAVLDDFGFDSFLNRLMTEYISPLSTLLFNDTGGGSLDEHHGFVVEYKMGKDESLGFHSDDSDVTFNVCLGREFTNGTIYFNGLLCRMCQQILYSSSALTQEQVEIEHKIGRALLHRGLHRHGANDITSGERYNLILWCRSNQYRTQNNSGECPDWCDNKRL</sequence>
<dbReference type="InterPro" id="IPR005123">
    <property type="entry name" value="Oxoglu/Fe-dep_dioxygenase_dom"/>
</dbReference>
<evidence type="ECO:0000313" key="8">
    <source>
        <dbReference type="EMBL" id="GAX61988.1"/>
    </source>
</evidence>
<keyword evidence="9" id="KW-1185">Reference proteome</keyword>
<dbReference type="GO" id="GO:0016705">
    <property type="term" value="F:oxidoreductase activity, acting on paired donors, with incorporation or reduction of molecular oxygen"/>
    <property type="evidence" value="ECO:0007669"/>
    <property type="project" value="InterPro"/>
</dbReference>
<dbReference type="GO" id="GO:0005506">
    <property type="term" value="F:iron ion binding"/>
    <property type="evidence" value="ECO:0007669"/>
    <property type="project" value="InterPro"/>
</dbReference>
<dbReference type="PANTHER" id="PTHR24014:SF4">
    <property type="entry name" value="2-OXOGLUTARATE AND IRON-DEPENDENT OXYGENASE DOMAIN-CONTAINING PROTEIN 2"/>
    <property type="match status" value="1"/>
</dbReference>
<comment type="caution">
    <text evidence="8">The sequence shown here is derived from an EMBL/GenBank/DDBJ whole genome shotgun (WGS) entry which is preliminary data.</text>
</comment>
<dbReference type="Proteomes" id="UP000218542">
    <property type="component" value="Unassembled WGS sequence"/>
</dbReference>
<dbReference type="GO" id="GO:0031418">
    <property type="term" value="F:L-ascorbic acid binding"/>
    <property type="evidence" value="ECO:0007669"/>
    <property type="project" value="UniProtKB-KW"/>
</dbReference>
<dbReference type="OrthoDB" id="285789at2"/>
<dbReference type="RefSeq" id="WP_096895362.1">
    <property type="nucleotide sequence ID" value="NZ_BAOS01000028.1"/>
</dbReference>
<dbReference type="SMART" id="SM00702">
    <property type="entry name" value="P4Hc"/>
    <property type="match status" value="1"/>
</dbReference>
<feature type="domain" description="Fe2OG dioxygenase" evidence="7">
    <location>
        <begin position="144"/>
        <end position="247"/>
    </location>
</feature>
<proteinExistence type="predicted"/>
<evidence type="ECO:0000256" key="5">
    <source>
        <dbReference type="ARBA" id="ARBA00023002"/>
    </source>
</evidence>
<dbReference type="PANTHER" id="PTHR24014">
    <property type="entry name" value="2-OXOGLUTARATE AND IRON-DEPENDENT OXYGENASE DOMAIN-CONTAINING PROTEIN 2"/>
    <property type="match status" value="1"/>
</dbReference>
<keyword evidence="5" id="KW-0560">Oxidoreductase</keyword>
<dbReference type="EMBL" id="BAOS01000028">
    <property type="protein sequence ID" value="GAX61988.1"/>
    <property type="molecule type" value="Genomic_DNA"/>
</dbReference>
<dbReference type="InterPro" id="IPR006620">
    <property type="entry name" value="Pro_4_hyd_alph"/>
</dbReference>
<dbReference type="Gene3D" id="2.60.120.620">
    <property type="entry name" value="q2cbj1_9rhob like domain"/>
    <property type="match status" value="1"/>
</dbReference>
<keyword evidence="3" id="KW-0847">Vitamin C</keyword>
<reference evidence="8 9" key="1">
    <citation type="journal article" date="2017" name="Environ. Microbiol. Rep.">
        <title>Genetic diversity of marine anaerobic ammonium-oxidizing bacteria as revealed by genomic and proteomic analyses of 'Candidatus Scalindua japonica'.</title>
        <authorList>
            <person name="Oshiki M."/>
            <person name="Mizuto K."/>
            <person name="Kimura Z."/>
            <person name="Kindaichi T."/>
            <person name="Satoh H."/>
            <person name="Okabe S."/>
        </authorList>
    </citation>
    <scope>NUCLEOTIDE SEQUENCE [LARGE SCALE GENOMIC DNA]</scope>
    <source>
        <strain evidence="9">husup-a2</strain>
    </source>
</reference>
<keyword evidence="2" id="KW-0479">Metal-binding</keyword>
<dbReference type="PROSITE" id="PS51471">
    <property type="entry name" value="FE2OG_OXY"/>
    <property type="match status" value="1"/>
</dbReference>